<dbReference type="AlphaFoldDB" id="A0A1H8IEC0"/>
<evidence type="ECO:0000259" key="1">
    <source>
        <dbReference type="Pfam" id="PF13378"/>
    </source>
</evidence>
<protein>
    <submittedName>
        <fullName evidence="2">Enolase C-terminal domain-like</fullName>
    </submittedName>
</protein>
<dbReference type="SUPFAM" id="SSF51604">
    <property type="entry name" value="Enolase C-terminal domain-like"/>
    <property type="match status" value="1"/>
</dbReference>
<dbReference type="InterPro" id="IPR029065">
    <property type="entry name" value="Enolase_C-like"/>
</dbReference>
<feature type="domain" description="Enolase C-terminal" evidence="1">
    <location>
        <begin position="14"/>
        <end position="84"/>
    </location>
</feature>
<gene>
    <name evidence="2" type="ORF">SAMN04488077_12344</name>
</gene>
<evidence type="ECO:0000313" key="2">
    <source>
        <dbReference type="EMBL" id="SEN67180.1"/>
    </source>
</evidence>
<dbReference type="EMBL" id="FOBO01000023">
    <property type="protein sequence ID" value="SEN67180.1"/>
    <property type="molecule type" value="Genomic_DNA"/>
</dbReference>
<organism evidence="2 3">
    <name type="scientific">Roseovarius tolerans</name>
    <dbReference type="NCBI Taxonomy" id="74031"/>
    <lineage>
        <taxon>Bacteria</taxon>
        <taxon>Pseudomonadati</taxon>
        <taxon>Pseudomonadota</taxon>
        <taxon>Alphaproteobacteria</taxon>
        <taxon>Rhodobacterales</taxon>
        <taxon>Roseobacteraceae</taxon>
        <taxon>Roseovarius</taxon>
    </lineage>
</organism>
<sequence length="89" mass="9768">MPLYHSITCVAPEEMARIAREVQAQGIAQFQVKLGADDDWQADVARLRLVREAVGDGPLVYGDWNCGATRLEATRVGRAVAHLDMSRSS</sequence>
<dbReference type="Pfam" id="PF13378">
    <property type="entry name" value="MR_MLE_C"/>
    <property type="match status" value="1"/>
</dbReference>
<evidence type="ECO:0000313" key="3">
    <source>
        <dbReference type="Proteomes" id="UP000182160"/>
    </source>
</evidence>
<proteinExistence type="predicted"/>
<reference evidence="2 3" key="1">
    <citation type="submission" date="2016-10" db="EMBL/GenBank/DDBJ databases">
        <authorList>
            <person name="de Groot N.N."/>
        </authorList>
    </citation>
    <scope>NUCLEOTIDE SEQUENCE [LARGE SCALE GENOMIC DNA]</scope>
    <source>
        <strain evidence="2 3">DSM 11457</strain>
    </source>
</reference>
<dbReference type="Gene3D" id="3.20.20.120">
    <property type="entry name" value="Enolase-like C-terminal domain"/>
    <property type="match status" value="1"/>
</dbReference>
<dbReference type="InterPro" id="IPR036849">
    <property type="entry name" value="Enolase-like_C_sf"/>
</dbReference>
<dbReference type="Proteomes" id="UP000182160">
    <property type="component" value="Unassembled WGS sequence"/>
</dbReference>
<name>A0A1H8IEC0_9RHOB</name>
<accession>A0A1H8IEC0</accession>